<feature type="transmembrane region" description="Helical" evidence="4">
    <location>
        <begin position="438"/>
        <end position="457"/>
    </location>
</feature>
<evidence type="ECO:0000256" key="4">
    <source>
        <dbReference type="SAM" id="Phobius"/>
    </source>
</evidence>
<reference evidence="7" key="1">
    <citation type="journal article" date="2009" name="ISME J.">
        <title>The genome sequence of the psychrophilic archaeon, Methanococcoides burtonii: the role of genome evolution in cold adaptation.</title>
        <authorList>
            <person name="Allen M.A."/>
            <person name="Lauro F.M."/>
            <person name="Williams T.J."/>
            <person name="Burg D."/>
            <person name="Siddiqui K.S."/>
            <person name="De Francisci D."/>
            <person name="Chong K.W."/>
            <person name="Pilak O."/>
            <person name="Chew H.H."/>
            <person name="De Maere M.Z."/>
            <person name="Ting L."/>
            <person name="Katrib M."/>
            <person name="Ng C."/>
            <person name="Sowers K.R."/>
            <person name="Galperin M.Y."/>
            <person name="Anderson I.J."/>
            <person name="Ivanova N."/>
            <person name="Dalin E."/>
            <person name="Martinez M."/>
            <person name="Lapidus A."/>
            <person name="Hauser L."/>
            <person name="Land M."/>
            <person name="Thomas T."/>
            <person name="Cavicchioli R."/>
        </authorList>
    </citation>
    <scope>NUCLEOTIDE SEQUENCE [LARGE SCALE GENOMIC DNA]</scope>
    <source>
        <strain evidence="7">DSM 6242 / NBRC 107633 / OCM 468 / ACE-M</strain>
    </source>
</reference>
<dbReference type="KEGG" id="mbu:Mbur_0279"/>
<feature type="transmembrane region" description="Helical" evidence="4">
    <location>
        <begin position="316"/>
        <end position="338"/>
    </location>
</feature>
<dbReference type="InterPro" id="IPR011050">
    <property type="entry name" value="Pectin_lyase_fold/virulence"/>
</dbReference>
<evidence type="ECO:0000313" key="7">
    <source>
        <dbReference type="Proteomes" id="UP000001979"/>
    </source>
</evidence>
<accession>Q12Z43</accession>
<protein>
    <submittedName>
        <fullName evidence="6">Cell surface glycoprotein</fullName>
    </submittedName>
</protein>
<comment type="pathway">
    <text evidence="1">Protein modification; protein ubiquitination.</text>
</comment>
<dbReference type="InterPro" id="IPR051550">
    <property type="entry name" value="SCF-Subunits/Alg-Epimerases"/>
</dbReference>
<dbReference type="RefSeq" id="WP_011498445.1">
    <property type="nucleotide sequence ID" value="NC_007955.1"/>
</dbReference>
<dbReference type="PANTHER" id="PTHR22990">
    <property type="entry name" value="F-BOX ONLY PROTEIN"/>
    <property type="match status" value="1"/>
</dbReference>
<evidence type="ECO:0000313" key="6">
    <source>
        <dbReference type="EMBL" id="ABE51283.1"/>
    </source>
</evidence>
<dbReference type="AlphaFoldDB" id="Q12Z43"/>
<keyword evidence="4" id="KW-0812">Transmembrane</keyword>
<dbReference type="InterPro" id="IPR006626">
    <property type="entry name" value="PbH1"/>
</dbReference>
<keyword evidence="4" id="KW-1133">Transmembrane helix</keyword>
<dbReference type="Proteomes" id="UP000001979">
    <property type="component" value="Chromosome"/>
</dbReference>
<feature type="domain" description="Periplasmic copper-binding protein NosD beta helix" evidence="5">
    <location>
        <begin position="86"/>
        <end position="262"/>
    </location>
</feature>
<dbReference type="InterPro" id="IPR007742">
    <property type="entry name" value="NosD_dom"/>
</dbReference>
<dbReference type="SUPFAM" id="SSF51126">
    <property type="entry name" value="Pectin lyase-like"/>
    <property type="match status" value="1"/>
</dbReference>
<dbReference type="Pfam" id="PF05048">
    <property type="entry name" value="NosD"/>
    <property type="match status" value="1"/>
</dbReference>
<dbReference type="EMBL" id="CP000300">
    <property type="protein sequence ID" value="ABE51283.1"/>
    <property type="molecule type" value="Genomic_DNA"/>
</dbReference>
<organism evidence="6 7">
    <name type="scientific">Methanococcoides burtonii (strain DSM 6242 / NBRC 107633 / OCM 468 / ACE-M)</name>
    <dbReference type="NCBI Taxonomy" id="259564"/>
    <lineage>
        <taxon>Archaea</taxon>
        <taxon>Methanobacteriati</taxon>
        <taxon>Methanobacteriota</taxon>
        <taxon>Stenosarchaea group</taxon>
        <taxon>Methanomicrobia</taxon>
        <taxon>Methanosarcinales</taxon>
        <taxon>Methanosarcinaceae</taxon>
        <taxon>Methanococcoides</taxon>
    </lineage>
</organism>
<feature type="transmembrane region" description="Helical" evidence="4">
    <location>
        <begin position="414"/>
        <end position="431"/>
    </location>
</feature>
<keyword evidence="7" id="KW-1185">Reference proteome</keyword>
<feature type="transmembrane region" description="Helical" evidence="4">
    <location>
        <begin position="350"/>
        <end position="372"/>
    </location>
</feature>
<dbReference type="NCBIfam" id="TIGR03804">
    <property type="entry name" value="para_beta_helix"/>
    <property type="match status" value="4"/>
</dbReference>
<dbReference type="Gene3D" id="2.160.20.10">
    <property type="entry name" value="Single-stranded right-handed beta-helix, Pectin lyase-like"/>
    <property type="match status" value="1"/>
</dbReference>
<dbReference type="HOGENOM" id="CLU_478694_0_0_2"/>
<dbReference type="STRING" id="259564.Mbur_0279"/>
<name>Q12Z43_METBU</name>
<evidence type="ECO:0000256" key="2">
    <source>
        <dbReference type="ARBA" id="ARBA00022737"/>
    </source>
</evidence>
<keyword evidence="3" id="KW-0833">Ubl conjugation pathway</keyword>
<evidence type="ECO:0000259" key="5">
    <source>
        <dbReference type="Pfam" id="PF05048"/>
    </source>
</evidence>
<dbReference type="InterPro" id="IPR012334">
    <property type="entry name" value="Pectin_lyas_fold"/>
</dbReference>
<sequence length="458" mass="50648">MPIGNIAAKDITVDDDGFAKFMSIDEAVKYSKTGDTIIVYPGTYFENVDVYKEITLVSYSGDPNDTIIQTLGPDAHVLHVTEDNVTISGFTIIGASTSKYDSGSGIYLDEVVNAFISNNIITKNNAGVILVRSENNTLVNNVAYMNRNGISIGDSDHNVLNNNTVKQNKFNGIVLGYSDNNSLINNNASSNYDSGIRLESSNDNELIVNVVNSNRYGFEFKSSFNNTLSDNTVNSNSAVGIYFKDSANNKVEGNLLSKNLKNIHEDSDRSDKNHIYDNEINDSTIGNILFIISSFFVIVLVAVFRVLKDKINTKKLLISLIASLFVSALIIFTAVIFFTNETFRTIAGGYWSYLEIPVMFMIPATPLIYGWITRDKIGSIVVGIIPWFGFMMSIAIMSGSIYDFFSPIKFIELIFYYGIYSIVGGLAGYFASKRKIEYLLIAIVLAMGWITIFLSGID</sequence>
<gene>
    <name evidence="6" type="ordered locus">Mbur_0279</name>
</gene>
<dbReference type="PANTHER" id="PTHR22990:SF15">
    <property type="entry name" value="F-BOX ONLY PROTEIN 10"/>
    <property type="match status" value="1"/>
</dbReference>
<proteinExistence type="predicted"/>
<evidence type="ECO:0000256" key="3">
    <source>
        <dbReference type="ARBA" id="ARBA00022786"/>
    </source>
</evidence>
<keyword evidence="4" id="KW-0472">Membrane</keyword>
<evidence type="ECO:0000256" key="1">
    <source>
        <dbReference type="ARBA" id="ARBA00004906"/>
    </source>
</evidence>
<keyword evidence="2" id="KW-0677">Repeat</keyword>
<dbReference type="GeneID" id="3998735"/>
<dbReference type="InterPro" id="IPR022441">
    <property type="entry name" value="Para_beta_helix_rpt-2"/>
</dbReference>
<feature type="transmembrane region" description="Helical" evidence="4">
    <location>
        <begin position="285"/>
        <end position="304"/>
    </location>
</feature>
<dbReference type="SMART" id="SM00710">
    <property type="entry name" value="PbH1"/>
    <property type="match status" value="6"/>
</dbReference>
<feature type="transmembrane region" description="Helical" evidence="4">
    <location>
        <begin position="379"/>
        <end position="402"/>
    </location>
</feature>